<evidence type="ECO:0000256" key="5">
    <source>
        <dbReference type="SAM" id="MobiDB-lite"/>
    </source>
</evidence>
<dbReference type="PRINTS" id="PR00773">
    <property type="entry name" value="GRPEPROTEIN"/>
</dbReference>
<evidence type="ECO:0000256" key="4">
    <source>
        <dbReference type="RuleBase" id="RU004478"/>
    </source>
</evidence>
<dbReference type="SUPFAM" id="SSF51064">
    <property type="entry name" value="Head domain of nucleotide exchange factor GrpE"/>
    <property type="match status" value="1"/>
</dbReference>
<comment type="similarity">
    <text evidence="1 3 4">Belongs to the GrpE family.</text>
</comment>
<gene>
    <name evidence="3 6" type="primary">grpE</name>
    <name evidence="6" type="ORF">GPJ59_00175</name>
</gene>
<evidence type="ECO:0000256" key="2">
    <source>
        <dbReference type="ARBA" id="ARBA00023186"/>
    </source>
</evidence>
<evidence type="ECO:0000313" key="6">
    <source>
        <dbReference type="EMBL" id="MBW5480353.1"/>
    </source>
</evidence>
<dbReference type="InterPro" id="IPR000740">
    <property type="entry name" value="GrpE"/>
</dbReference>
<dbReference type="CDD" id="cd00446">
    <property type="entry name" value="GrpE"/>
    <property type="match status" value="1"/>
</dbReference>
<comment type="function">
    <text evidence="3">Participates actively in the response to hyperosmotic and heat shock by preventing the aggregation of stress-denatured proteins, in association with DnaK and GrpE. It is the nucleotide exchange factor for DnaK and may function as a thermosensor. Unfolded proteins bind initially to DnaJ; upon interaction with the DnaJ-bound protein, DnaK hydrolyzes its bound ATP, resulting in the formation of a stable complex. GrpE releases ADP from DnaK; ATP binding to DnaK triggers the release of the substrate protein, thus completing the reaction cycle. Several rounds of ATP-dependent interactions between DnaJ, DnaK and GrpE are required for fully efficient folding.</text>
</comment>
<dbReference type="Pfam" id="PF01025">
    <property type="entry name" value="GrpE"/>
    <property type="match status" value="1"/>
</dbReference>
<dbReference type="Proteomes" id="UP000812013">
    <property type="component" value="Unassembled WGS sequence"/>
</dbReference>
<dbReference type="Gene3D" id="3.90.20.20">
    <property type="match status" value="1"/>
</dbReference>
<feature type="region of interest" description="Disordered" evidence="5">
    <location>
        <begin position="185"/>
        <end position="206"/>
    </location>
</feature>
<keyword evidence="3" id="KW-0346">Stress response</keyword>
<dbReference type="InterPro" id="IPR013805">
    <property type="entry name" value="GrpE_CC"/>
</dbReference>
<reference evidence="6 7" key="1">
    <citation type="submission" date="2019-12" db="EMBL/GenBank/DDBJ databases">
        <title>Genome sequence of Streptomyces bambusae.</title>
        <authorList>
            <person name="Bansal K."/>
            <person name="Choksket S."/>
            <person name="Korpole S."/>
            <person name="Patil P.B."/>
        </authorList>
    </citation>
    <scope>NUCLEOTIDE SEQUENCE [LARGE SCALE GENOMIC DNA]</scope>
    <source>
        <strain evidence="6 7">SK60</strain>
    </source>
</reference>
<dbReference type="PANTHER" id="PTHR21237:SF23">
    <property type="entry name" value="GRPE PROTEIN HOMOLOG, MITOCHONDRIAL"/>
    <property type="match status" value="1"/>
</dbReference>
<proteinExistence type="inferred from homology"/>
<dbReference type="HAMAP" id="MF_01151">
    <property type="entry name" value="GrpE"/>
    <property type="match status" value="1"/>
</dbReference>
<dbReference type="InterPro" id="IPR009012">
    <property type="entry name" value="GrpE_head"/>
</dbReference>
<sequence length="206" mass="22439">MSSPNESRPHEEQPSVVIRDRRRIDPETLQPREPDEETPEREGGEHVLGTPDRAGALEAQLAERTAELRRVEAEYENYRKQVQHDQAAISEIATAKVLDSLLPVLDAIDRARGLGEVNGSLWAVAEALEERLADLGLERVGTAGEPFDPARHEAVGHQVSDDVDTPVCTAVVRPGYQVGTRLLRPAQVSVTEPPDQAPPAATAPDS</sequence>
<comment type="subunit">
    <text evidence="3">Homodimer.</text>
</comment>
<name>A0ABS6YY18_9ACTN</name>
<keyword evidence="2 3" id="KW-0143">Chaperone</keyword>
<accession>A0ABS6YY18</accession>
<protein>
    <recommendedName>
        <fullName evidence="3">Protein GrpE</fullName>
    </recommendedName>
    <alternativeName>
        <fullName evidence="3">HSP-70 cofactor</fullName>
    </alternativeName>
</protein>
<feature type="region of interest" description="Disordered" evidence="5">
    <location>
        <begin position="1"/>
        <end position="56"/>
    </location>
</feature>
<dbReference type="Gene3D" id="2.30.22.10">
    <property type="entry name" value="Head domain of nucleotide exchange factor GrpE"/>
    <property type="match status" value="1"/>
</dbReference>
<dbReference type="SUPFAM" id="SSF58014">
    <property type="entry name" value="Coiled-coil domain of nucleotide exchange factor GrpE"/>
    <property type="match status" value="1"/>
</dbReference>
<feature type="compositionally biased region" description="Basic and acidic residues" evidence="5">
    <location>
        <begin position="7"/>
        <end position="33"/>
    </location>
</feature>
<evidence type="ECO:0000313" key="7">
    <source>
        <dbReference type="Proteomes" id="UP000812013"/>
    </source>
</evidence>
<evidence type="ECO:0000256" key="3">
    <source>
        <dbReference type="HAMAP-Rule" id="MF_01151"/>
    </source>
</evidence>
<organism evidence="6 7">
    <name type="scientific">Streptomyces bambusae</name>
    <dbReference type="NCBI Taxonomy" id="1550616"/>
    <lineage>
        <taxon>Bacteria</taxon>
        <taxon>Bacillati</taxon>
        <taxon>Actinomycetota</taxon>
        <taxon>Actinomycetes</taxon>
        <taxon>Kitasatosporales</taxon>
        <taxon>Streptomycetaceae</taxon>
        <taxon>Streptomyces</taxon>
    </lineage>
</organism>
<evidence type="ECO:0000256" key="1">
    <source>
        <dbReference type="ARBA" id="ARBA00009054"/>
    </source>
</evidence>
<keyword evidence="3" id="KW-0963">Cytoplasm</keyword>
<dbReference type="PANTHER" id="PTHR21237">
    <property type="entry name" value="GRPE PROTEIN"/>
    <property type="match status" value="1"/>
</dbReference>
<keyword evidence="7" id="KW-1185">Reference proteome</keyword>
<dbReference type="EMBL" id="WTFF01000001">
    <property type="protein sequence ID" value="MBW5480353.1"/>
    <property type="molecule type" value="Genomic_DNA"/>
</dbReference>
<comment type="caution">
    <text evidence="6">The sequence shown here is derived from an EMBL/GenBank/DDBJ whole genome shotgun (WGS) entry which is preliminary data.</text>
</comment>
<comment type="subcellular location">
    <subcellularLocation>
        <location evidence="3">Cytoplasm</location>
    </subcellularLocation>
</comment>